<comment type="catalytic activity">
    <reaction evidence="27">
        <text>K(+)(in) = K(+)(out)</text>
        <dbReference type="Rhea" id="RHEA:29463"/>
        <dbReference type="ChEBI" id="CHEBI:29103"/>
    </reaction>
</comment>
<dbReference type="InterPro" id="IPR036291">
    <property type="entry name" value="NAD(P)-bd_dom_sf"/>
</dbReference>
<proteinExistence type="inferred from homology"/>
<feature type="domain" description="RCK N-terminal" evidence="30">
    <location>
        <begin position="699"/>
        <end position="843"/>
    </location>
</feature>
<evidence type="ECO:0000256" key="24">
    <source>
        <dbReference type="ARBA" id="ARBA00031597"/>
    </source>
</evidence>
<evidence type="ECO:0000256" key="23">
    <source>
        <dbReference type="ARBA" id="ARBA00030652"/>
    </source>
</evidence>
<dbReference type="PRINTS" id="PR00169">
    <property type="entry name" value="KCHANNEL"/>
</dbReference>
<evidence type="ECO:0000256" key="21">
    <source>
        <dbReference type="ARBA" id="ARBA00030326"/>
    </source>
</evidence>
<dbReference type="Proteomes" id="UP000261640">
    <property type="component" value="Unplaced"/>
</dbReference>
<dbReference type="Pfam" id="PF03493">
    <property type="entry name" value="BK_channel_a"/>
    <property type="match status" value="1"/>
</dbReference>
<evidence type="ECO:0000256" key="17">
    <source>
        <dbReference type="ARBA" id="ARBA00023303"/>
    </source>
</evidence>
<dbReference type="Gene3D" id="1.10.287.70">
    <property type="match status" value="1"/>
</dbReference>
<dbReference type="PANTHER" id="PTHR10027:SF33">
    <property type="entry name" value="CALCIUM-ACTIVATED POTASSIUM CHANNEL SUBUNIT ALPHA-1-RELATED"/>
    <property type="match status" value="1"/>
</dbReference>
<feature type="region of interest" description="Disordered" evidence="28">
    <location>
        <begin position="1"/>
        <end position="23"/>
    </location>
</feature>
<feature type="region of interest" description="Disordered" evidence="28">
    <location>
        <begin position="1046"/>
        <end position="1086"/>
    </location>
</feature>
<reference evidence="31" key="2">
    <citation type="submission" date="2025-09" db="UniProtKB">
        <authorList>
            <consortium name="Ensembl"/>
        </authorList>
    </citation>
    <scope>IDENTIFICATION</scope>
</reference>
<keyword evidence="32" id="KW-1185">Reference proteome</keyword>
<dbReference type="PANTHER" id="PTHR10027">
    <property type="entry name" value="CALCIUM-ACTIVATED POTASSIUM CHANNEL ALPHA CHAIN"/>
    <property type="match status" value="1"/>
</dbReference>
<evidence type="ECO:0000256" key="8">
    <source>
        <dbReference type="ARBA" id="ARBA00022723"/>
    </source>
</evidence>
<evidence type="ECO:0000256" key="15">
    <source>
        <dbReference type="ARBA" id="ARBA00023065"/>
    </source>
</evidence>
<dbReference type="SUPFAM" id="SSF51735">
    <property type="entry name" value="NAD(P)-binding Rossmann-fold domains"/>
    <property type="match status" value="1"/>
</dbReference>
<feature type="transmembrane region" description="Helical" evidence="29">
    <location>
        <begin position="216"/>
        <end position="237"/>
    </location>
</feature>
<protein>
    <recommendedName>
        <fullName evidence="3">Calcium-activated potassium channel subunit alpha-1</fullName>
    </recommendedName>
    <alternativeName>
        <fullName evidence="18">BK channel</fullName>
    </alternativeName>
    <alternativeName>
        <fullName evidence="22">BKCA alpha</fullName>
    </alternativeName>
    <alternativeName>
        <fullName evidence="20">Calcium-activated potassium channel, subfamily M subunit alpha-1</fullName>
    </alternativeName>
    <alternativeName>
        <fullName evidence="24">K(VCA)alpha</fullName>
    </alternativeName>
    <alternativeName>
        <fullName evidence="23">KCa1.1</fullName>
    </alternativeName>
    <alternativeName>
        <fullName evidence="25">Maxi K channel</fullName>
    </alternativeName>
    <alternativeName>
        <fullName evidence="19">Slo-alpha</fullName>
    </alternativeName>
    <alternativeName>
        <fullName evidence="21">Slo1</fullName>
    </alternativeName>
    <alternativeName>
        <fullName evidence="26">Slowpoke homolog</fullName>
    </alternativeName>
</protein>
<evidence type="ECO:0000256" key="26">
    <source>
        <dbReference type="ARBA" id="ARBA00033447"/>
    </source>
</evidence>
<evidence type="ECO:0000256" key="1">
    <source>
        <dbReference type="ARBA" id="ARBA00004651"/>
    </source>
</evidence>
<dbReference type="GO" id="GO:0034702">
    <property type="term" value="C:monoatomic ion channel complex"/>
    <property type="evidence" value="ECO:0007669"/>
    <property type="project" value="UniProtKB-KW"/>
</dbReference>
<keyword evidence="12" id="KW-0851">Voltage-gated channel</keyword>
<evidence type="ECO:0000256" key="4">
    <source>
        <dbReference type="ARBA" id="ARBA00022448"/>
    </source>
</evidence>
<keyword evidence="10" id="KW-0106">Calcium</keyword>
<evidence type="ECO:0000256" key="3">
    <source>
        <dbReference type="ARBA" id="ARBA00018044"/>
    </source>
</evidence>
<evidence type="ECO:0000256" key="29">
    <source>
        <dbReference type="SAM" id="Phobius"/>
    </source>
</evidence>
<comment type="subcellular location">
    <subcellularLocation>
        <location evidence="1">Cell membrane</location>
        <topology evidence="1">Multi-pass membrane protein</topology>
    </subcellularLocation>
</comment>
<reference evidence="31" key="1">
    <citation type="submission" date="2025-08" db="UniProtKB">
        <authorList>
            <consortium name="Ensembl"/>
        </authorList>
    </citation>
    <scope>IDENTIFICATION</scope>
</reference>
<dbReference type="Ensembl" id="ENSMAMT00000060473.1">
    <property type="protein sequence ID" value="ENSMAMP00000058123.1"/>
    <property type="gene ID" value="ENSMAMG00000021248.2"/>
</dbReference>
<keyword evidence="15" id="KW-0406">Ion transport</keyword>
<keyword evidence="6" id="KW-0633">Potassium transport</keyword>
<feature type="transmembrane region" description="Helical" evidence="29">
    <location>
        <begin position="253"/>
        <end position="271"/>
    </location>
</feature>
<dbReference type="InterPro" id="IPR003929">
    <property type="entry name" value="K_chnl_BK_asu"/>
</dbReference>
<dbReference type="GO" id="GO:0046872">
    <property type="term" value="F:metal ion binding"/>
    <property type="evidence" value="ECO:0007669"/>
    <property type="project" value="UniProtKB-KW"/>
</dbReference>
<dbReference type="InterPro" id="IPR047871">
    <property type="entry name" value="K_chnl_Slo-like"/>
</dbReference>
<feature type="transmembrane region" description="Helical" evidence="29">
    <location>
        <begin position="97"/>
        <end position="113"/>
    </location>
</feature>
<dbReference type="GO" id="GO:0045211">
    <property type="term" value="C:postsynaptic membrane"/>
    <property type="evidence" value="ECO:0007669"/>
    <property type="project" value="TreeGrafter"/>
</dbReference>
<evidence type="ECO:0000256" key="7">
    <source>
        <dbReference type="ARBA" id="ARBA00022692"/>
    </source>
</evidence>
<evidence type="ECO:0000256" key="20">
    <source>
        <dbReference type="ARBA" id="ARBA00030288"/>
    </source>
</evidence>
<keyword evidence="4" id="KW-0813">Transport</keyword>
<dbReference type="FunFam" id="3.40.50.720:FF:000005">
    <property type="entry name" value="calcium-activated potassium channel subunit alpha-1 isoform X6"/>
    <property type="match status" value="1"/>
</dbReference>
<evidence type="ECO:0000256" key="9">
    <source>
        <dbReference type="ARBA" id="ARBA00022826"/>
    </source>
</evidence>
<keyword evidence="11" id="KW-0460">Magnesium</keyword>
<dbReference type="FunFam" id="1.10.287.70:FF:000015">
    <property type="entry name" value="Calcium-activated potassium channel subunit alpha-1 isoform X7"/>
    <property type="match status" value="1"/>
</dbReference>
<evidence type="ECO:0000313" key="32">
    <source>
        <dbReference type="Proteomes" id="UP000261640"/>
    </source>
</evidence>
<dbReference type="PRINTS" id="PR01449">
    <property type="entry name" value="BKCHANNELA"/>
</dbReference>
<dbReference type="InterPro" id="IPR003148">
    <property type="entry name" value="RCK_N"/>
</dbReference>
<keyword evidence="7 29" id="KW-0812">Transmembrane</keyword>
<dbReference type="PROSITE" id="PS51201">
    <property type="entry name" value="RCK_N"/>
    <property type="match status" value="2"/>
</dbReference>
<dbReference type="Pfam" id="PF00520">
    <property type="entry name" value="Ion_trans"/>
    <property type="match status" value="1"/>
</dbReference>
<keyword evidence="14 29" id="KW-1133">Transmembrane helix</keyword>
<dbReference type="Pfam" id="PF21014">
    <property type="entry name" value="Slowpoke_C"/>
    <property type="match status" value="1"/>
</dbReference>
<feature type="compositionally biased region" description="Low complexity" evidence="28">
    <location>
        <begin position="1046"/>
        <end position="1073"/>
    </location>
</feature>
<evidence type="ECO:0000256" key="5">
    <source>
        <dbReference type="ARBA" id="ARBA00022475"/>
    </source>
</evidence>
<keyword evidence="13" id="KW-0630">Potassium</keyword>
<evidence type="ECO:0000256" key="13">
    <source>
        <dbReference type="ARBA" id="ARBA00022958"/>
    </source>
</evidence>
<evidence type="ECO:0000256" key="10">
    <source>
        <dbReference type="ARBA" id="ARBA00022837"/>
    </source>
</evidence>
<organism evidence="31 32">
    <name type="scientific">Mastacembelus armatus</name>
    <name type="common">zig-zag eel</name>
    <dbReference type="NCBI Taxonomy" id="205130"/>
    <lineage>
        <taxon>Eukaryota</taxon>
        <taxon>Metazoa</taxon>
        <taxon>Chordata</taxon>
        <taxon>Craniata</taxon>
        <taxon>Vertebrata</taxon>
        <taxon>Euteleostomi</taxon>
        <taxon>Actinopterygii</taxon>
        <taxon>Neopterygii</taxon>
        <taxon>Teleostei</taxon>
        <taxon>Neoteleostei</taxon>
        <taxon>Acanthomorphata</taxon>
        <taxon>Anabantaria</taxon>
        <taxon>Synbranchiformes</taxon>
        <taxon>Mastacembelidae</taxon>
        <taxon>Mastacembelus</taxon>
    </lineage>
</organism>
<evidence type="ECO:0000256" key="2">
    <source>
        <dbReference type="ARBA" id="ARBA00008648"/>
    </source>
</evidence>
<dbReference type="GeneTree" id="ENSGT00940000154935"/>
<dbReference type="InterPro" id="IPR048735">
    <property type="entry name" value="Slowpoke-like_C"/>
</dbReference>
<evidence type="ECO:0000256" key="18">
    <source>
        <dbReference type="ARBA" id="ARBA00029579"/>
    </source>
</evidence>
<dbReference type="AlphaFoldDB" id="A0A7N9AZ76"/>
<evidence type="ECO:0000256" key="6">
    <source>
        <dbReference type="ARBA" id="ARBA00022538"/>
    </source>
</evidence>
<sequence length="1096" mass="124001">MLAETDGTVPHGSDSSMRTSNINNNINRNSSILISKMEDVVIPFSSEVPCDNGQLMWWAFLASSMVTFFGGLFIILLWRTLKYLWTVCCQCNIKNKVVLVFALSIGALVIYFIDSSDPIETCKNFYNDFTLQIDMAFNVFFLLYFGLRFIAASDKLWFWLEVNSVVDFFTVPPVFVSVYLNRSWIGLRFLRALRLIQFSEILQFLNILKTSNSIKLVNLCSIFISTWLTAAGFIHLVENSGDPWENFQNSQSLSYWECVYLLMVTMSTVGYGDVYAKTTLGRLFMVFFILGGLAMFARYVPEIAALILNRKKYGGSYNSTRGRKHIVVCGHITLESVSNFLKDFLHKDRDDVNVEIVFLHNISPNLELEALFKRHFTQVEFYQGSVLNPHDLARVKIESADACLILANKYCADPDAEDASNIMRVISIKNYHPKIRIITQMLQYHNKAHLLNIPSWNWKEGDDAICLAELKAGFIAQSCLAQGLSTMLANLFSMRSFIEIEEDTWQKYYLEGVANEMYTEYLSSAFVVSLCFPFSKPTLKLLLIAIEFKSEQRESRFVYRIFLPVNSLIIENGRLVILSAKHFYWITFRAFFYCKACHDDITDPKRIKKCGCKRLEDEHPSTLSPKKKQRNGGMRNSPNCSPKMMSRHDPLLIPGNEQIENMDMNVKRYDSTGMFHWCPSKDIEKVILTRSEASMTVLSGHVVVCIFGDVTSALVGLRNLVMPLRASNFHYHELKPIVFVGSLDYLRREWETLHNFPKVSILPGTPLSRADLRAVNINLCDMCVILSANQNNIEDASLQDKECILASLNIKSMQFDDSIGVLQANSQGFTPPGMDRSSPDSSPVHGFVRQGSVTTGSNIPIITELVNDSNVQFLDQDDDDDPDTELYLTQPFACGTAFAVSVLDSLMSATYFNDNILTLIRTLVTGGATPELEALLAEENALRGGYSTPQTLANRDRCRVAQLALYDGPFADLGDGGCYGDLFCKALKTYNMLCFGIYRLRDAHLSTPSQCTKRYVITNPPYEFELVPTDLIFCLMQFDHNAGQSRTSLSHSSHSSHSSSKKSSSVHSIPHSSRQNRSSKTREARDKQKYVHLLVL</sequence>
<evidence type="ECO:0000256" key="28">
    <source>
        <dbReference type="SAM" id="MobiDB-lite"/>
    </source>
</evidence>
<evidence type="ECO:0000256" key="27">
    <source>
        <dbReference type="ARBA" id="ARBA00034430"/>
    </source>
</evidence>
<evidence type="ECO:0000256" key="11">
    <source>
        <dbReference type="ARBA" id="ARBA00022842"/>
    </source>
</evidence>
<feature type="domain" description="RCK N-terminal" evidence="30">
    <location>
        <begin position="323"/>
        <end position="465"/>
    </location>
</feature>
<comment type="similarity">
    <text evidence="2">Belongs to the potassium channel family. Calcium-activated (TC 1.A.1.3) subfamily. KCa1.1/KCNMA1 sub-subfamily.</text>
</comment>
<dbReference type="Pfam" id="PF22614">
    <property type="entry name" value="Slo-like_RCK"/>
    <property type="match status" value="2"/>
</dbReference>
<keyword evidence="9" id="KW-0631">Potassium channel</keyword>
<evidence type="ECO:0000259" key="30">
    <source>
        <dbReference type="PROSITE" id="PS51201"/>
    </source>
</evidence>
<name>A0A7N9AZ76_9TELE</name>
<feature type="region of interest" description="Disordered" evidence="28">
    <location>
        <begin position="616"/>
        <end position="640"/>
    </location>
</feature>
<evidence type="ECO:0000256" key="12">
    <source>
        <dbReference type="ARBA" id="ARBA00022882"/>
    </source>
</evidence>
<keyword evidence="16 29" id="KW-0472">Membrane</keyword>
<accession>A0A7N9AZ76</accession>
<keyword evidence="8" id="KW-0479">Metal-binding</keyword>
<evidence type="ECO:0000256" key="16">
    <source>
        <dbReference type="ARBA" id="ARBA00023136"/>
    </source>
</evidence>
<dbReference type="FunFam" id="3.40.50.720:FF:000098">
    <property type="entry name" value="calcium-activated potassium channel subunit alpha-1 isoform X3"/>
    <property type="match status" value="1"/>
</dbReference>
<evidence type="ECO:0000256" key="25">
    <source>
        <dbReference type="ARBA" id="ARBA00031999"/>
    </source>
</evidence>
<dbReference type="SUPFAM" id="SSF81324">
    <property type="entry name" value="Voltage-gated potassium channels"/>
    <property type="match status" value="1"/>
</dbReference>
<evidence type="ECO:0000313" key="31">
    <source>
        <dbReference type="Ensembl" id="ENSMAMP00000058123.1"/>
    </source>
</evidence>
<keyword evidence="5" id="KW-1003">Cell membrane</keyword>
<dbReference type="GO" id="GO:0060072">
    <property type="term" value="F:large conductance calcium-activated potassium channel activity"/>
    <property type="evidence" value="ECO:0007669"/>
    <property type="project" value="TreeGrafter"/>
</dbReference>
<feature type="transmembrane region" description="Helical" evidence="29">
    <location>
        <begin position="133"/>
        <end position="151"/>
    </location>
</feature>
<dbReference type="Gene3D" id="3.40.50.720">
    <property type="entry name" value="NAD(P)-binding Rossmann-like Domain"/>
    <property type="match status" value="2"/>
</dbReference>
<evidence type="ECO:0000256" key="22">
    <source>
        <dbReference type="ARBA" id="ARBA00030518"/>
    </source>
</evidence>
<feature type="transmembrane region" description="Helical" evidence="29">
    <location>
        <begin position="283"/>
        <end position="301"/>
    </location>
</feature>
<dbReference type="InterPro" id="IPR005821">
    <property type="entry name" value="Ion_trans_dom"/>
</dbReference>
<evidence type="ECO:0000256" key="19">
    <source>
        <dbReference type="ARBA" id="ARBA00029583"/>
    </source>
</evidence>
<keyword evidence="17" id="KW-0407">Ion channel</keyword>
<feature type="transmembrane region" description="Helical" evidence="29">
    <location>
        <begin position="55"/>
        <end position="77"/>
    </location>
</feature>
<evidence type="ECO:0000256" key="14">
    <source>
        <dbReference type="ARBA" id="ARBA00022989"/>
    </source>
</evidence>